<dbReference type="InterPro" id="IPR036188">
    <property type="entry name" value="FAD/NAD-bd_sf"/>
</dbReference>
<dbReference type="SUPFAM" id="SSF51905">
    <property type="entry name" value="FAD/NAD(P)-binding domain"/>
    <property type="match status" value="1"/>
</dbReference>
<comment type="catalytic activity">
    <reaction evidence="6">
        <text>2 reduced [2Fe-2S]-[ferredoxin] + NADP(+) + H(+) = 2 oxidized [2Fe-2S]-[ferredoxin] + NADPH</text>
        <dbReference type="Rhea" id="RHEA:20125"/>
        <dbReference type="Rhea" id="RHEA-COMP:10000"/>
        <dbReference type="Rhea" id="RHEA-COMP:10001"/>
        <dbReference type="ChEBI" id="CHEBI:15378"/>
        <dbReference type="ChEBI" id="CHEBI:33737"/>
        <dbReference type="ChEBI" id="CHEBI:33738"/>
        <dbReference type="ChEBI" id="CHEBI:57783"/>
        <dbReference type="ChEBI" id="CHEBI:58349"/>
        <dbReference type="EC" id="1.18.1.2"/>
    </reaction>
</comment>
<dbReference type="Proteomes" id="UP000266340">
    <property type="component" value="Unassembled WGS sequence"/>
</dbReference>
<feature type="binding site" evidence="6">
    <location>
        <position position="49"/>
    </location>
    <ligand>
        <name>FAD</name>
        <dbReference type="ChEBI" id="CHEBI:57692"/>
    </ligand>
</feature>
<comment type="cofactor">
    <cofactor evidence="6">
        <name>FAD</name>
        <dbReference type="ChEBI" id="CHEBI:57692"/>
    </cofactor>
    <text evidence="6">Binds 1 FAD per subunit.</text>
</comment>
<keyword evidence="9" id="KW-1185">Reference proteome</keyword>
<reference evidence="8 9" key="1">
    <citation type="submission" date="2018-09" db="EMBL/GenBank/DDBJ databases">
        <title>Cohnella cavernae sp. nov., isolated from a karst cave.</title>
        <authorList>
            <person name="Zhu H."/>
        </authorList>
    </citation>
    <scope>NUCLEOTIDE SEQUENCE [LARGE SCALE GENOMIC DNA]</scope>
    <source>
        <strain evidence="8 9">K2E09-144</strain>
    </source>
</reference>
<evidence type="ECO:0000259" key="7">
    <source>
        <dbReference type="Pfam" id="PF07992"/>
    </source>
</evidence>
<gene>
    <name evidence="8" type="ORF">D3H35_22380</name>
</gene>
<dbReference type="GO" id="GO:0004324">
    <property type="term" value="F:ferredoxin-NADP+ reductase activity"/>
    <property type="evidence" value="ECO:0007669"/>
    <property type="project" value="UniProtKB-UniRule"/>
</dbReference>
<dbReference type="OrthoDB" id="9806179at2"/>
<feature type="binding site" evidence="6">
    <location>
        <position position="287"/>
    </location>
    <ligand>
        <name>FAD</name>
        <dbReference type="ChEBI" id="CHEBI:57692"/>
    </ligand>
</feature>
<comment type="caution">
    <text evidence="6">Lacks conserved residue(s) required for the propagation of feature annotation.</text>
</comment>
<feature type="binding site" evidence="6">
    <location>
        <position position="37"/>
    </location>
    <ligand>
        <name>FAD</name>
        <dbReference type="ChEBI" id="CHEBI:57692"/>
    </ligand>
</feature>
<evidence type="ECO:0000256" key="4">
    <source>
        <dbReference type="ARBA" id="ARBA00022857"/>
    </source>
</evidence>
<dbReference type="Gene3D" id="3.50.50.60">
    <property type="entry name" value="FAD/NAD(P)-binding domain"/>
    <property type="match status" value="2"/>
</dbReference>
<comment type="subunit">
    <text evidence="1 6">Homodimer.</text>
</comment>
<evidence type="ECO:0000256" key="1">
    <source>
        <dbReference type="ARBA" id="ARBA00011738"/>
    </source>
</evidence>
<evidence type="ECO:0000256" key="3">
    <source>
        <dbReference type="ARBA" id="ARBA00022827"/>
    </source>
</evidence>
<keyword evidence="3 6" id="KW-0274">FAD</keyword>
<keyword evidence="2 6" id="KW-0285">Flavoprotein</keyword>
<comment type="caution">
    <text evidence="8">The sequence shown here is derived from an EMBL/GenBank/DDBJ whole genome shotgun (WGS) entry which is preliminary data.</text>
</comment>
<dbReference type="PRINTS" id="PR00469">
    <property type="entry name" value="PNDRDTASEII"/>
</dbReference>
<evidence type="ECO:0000256" key="5">
    <source>
        <dbReference type="ARBA" id="ARBA00023002"/>
    </source>
</evidence>
<dbReference type="EMBL" id="QXJM01000040">
    <property type="protein sequence ID" value="RIE01156.1"/>
    <property type="molecule type" value="Genomic_DNA"/>
</dbReference>
<feature type="binding site" evidence="6">
    <location>
        <position position="89"/>
    </location>
    <ligand>
        <name>FAD</name>
        <dbReference type="ChEBI" id="CHEBI:57692"/>
    </ligand>
</feature>
<dbReference type="InterPro" id="IPR022890">
    <property type="entry name" value="Fd--NADP_Rdtase_type_2"/>
</dbReference>
<dbReference type="GO" id="GO:0050660">
    <property type="term" value="F:flavin adenine dinucleotide binding"/>
    <property type="evidence" value="ECO:0007669"/>
    <property type="project" value="UniProtKB-UniRule"/>
</dbReference>
<accession>A0A398CD97</accession>
<evidence type="ECO:0000256" key="2">
    <source>
        <dbReference type="ARBA" id="ARBA00022630"/>
    </source>
</evidence>
<evidence type="ECO:0000313" key="8">
    <source>
        <dbReference type="EMBL" id="RIE01156.1"/>
    </source>
</evidence>
<organism evidence="8 9">
    <name type="scientific">Cohnella faecalis</name>
    <dbReference type="NCBI Taxonomy" id="2315694"/>
    <lineage>
        <taxon>Bacteria</taxon>
        <taxon>Bacillati</taxon>
        <taxon>Bacillota</taxon>
        <taxon>Bacilli</taxon>
        <taxon>Bacillales</taxon>
        <taxon>Paenibacillaceae</taxon>
        <taxon>Cohnella</taxon>
    </lineage>
</organism>
<dbReference type="AlphaFoldDB" id="A0A398CD97"/>
<dbReference type="PANTHER" id="PTHR48105">
    <property type="entry name" value="THIOREDOXIN REDUCTASE 1-RELATED-RELATED"/>
    <property type="match status" value="1"/>
</dbReference>
<feature type="binding site" evidence="6">
    <location>
        <position position="328"/>
    </location>
    <ligand>
        <name>FAD</name>
        <dbReference type="ChEBI" id="CHEBI:57692"/>
    </ligand>
</feature>
<sequence>MSEQLELYDVTIIGGGPAGMYTAFYSGMRDLKTKLIEAREELGGRILIYPEKMIWDVGGQTPTLGSKLIEQLIQQACTFDPTIVLGQHITAFERQPDGTILLTAATGERHWTRTVILAIGYGILQLAKLEIEGADRFEVSNLHYTVQELEIFRGKRVLISGGGDSAVDWANALAPLAASLTVVHRRDKFGGHERNVANMKASSANVLTPYAVESLHSSNGKEIDQVTISHVDTGERQSIDVDAVIVNHGLRYNFGPIKDWGLDMGDWNANVSGRMETNIPGIFAVGDFVKHDSKVHLIAGTFTDAVNALNSAKLYIDPQAEKVAYVSSHNAKFKEKNRLLGVVDDDGH</sequence>
<dbReference type="PRINTS" id="PR00368">
    <property type="entry name" value="FADPNR"/>
</dbReference>
<keyword evidence="4 6" id="KW-0521">NADP</keyword>
<name>A0A398CD97_9BACL</name>
<dbReference type="InterPro" id="IPR050097">
    <property type="entry name" value="Ferredoxin-NADP_redctase_2"/>
</dbReference>
<dbReference type="EC" id="1.18.1.2" evidence="6"/>
<dbReference type="RefSeq" id="WP_119151421.1">
    <property type="nucleotide sequence ID" value="NZ_JBHSOV010000041.1"/>
</dbReference>
<dbReference type="GO" id="GO:0050661">
    <property type="term" value="F:NADP binding"/>
    <property type="evidence" value="ECO:0007669"/>
    <property type="project" value="UniProtKB-UniRule"/>
</dbReference>
<dbReference type="Pfam" id="PF07992">
    <property type="entry name" value="Pyr_redox_2"/>
    <property type="match status" value="1"/>
</dbReference>
<dbReference type="HAMAP" id="MF_01685">
    <property type="entry name" value="FENR2"/>
    <property type="match status" value="1"/>
</dbReference>
<feature type="binding site" evidence="6">
    <location>
        <position position="124"/>
    </location>
    <ligand>
        <name>FAD</name>
        <dbReference type="ChEBI" id="CHEBI:57692"/>
    </ligand>
</feature>
<evidence type="ECO:0000256" key="6">
    <source>
        <dbReference type="HAMAP-Rule" id="MF_01685"/>
    </source>
</evidence>
<proteinExistence type="inferred from homology"/>
<keyword evidence="5 6" id="KW-0560">Oxidoreductase</keyword>
<evidence type="ECO:0000313" key="9">
    <source>
        <dbReference type="Proteomes" id="UP000266340"/>
    </source>
</evidence>
<comment type="similarity">
    <text evidence="6">Belongs to the ferredoxin--NADP reductase type 2 family.</text>
</comment>
<protein>
    <recommendedName>
        <fullName evidence="6">Ferredoxin--NADP reductase</fullName>
        <shortName evidence="6">FNR</shortName>
        <shortName evidence="6">Fd-NADP(+) reductase</shortName>
        <ecNumber evidence="6">1.18.1.2</ecNumber>
    </recommendedName>
</protein>
<dbReference type="InterPro" id="IPR023753">
    <property type="entry name" value="FAD/NAD-binding_dom"/>
</dbReference>
<feature type="domain" description="FAD/NAD(P)-binding" evidence="7">
    <location>
        <begin position="8"/>
        <end position="301"/>
    </location>
</feature>